<sequence length="67" mass="7760">MYSGILEQKTVIENMMTIPVKELMPSSNMRKGLTSLNFSIEDKQVYKLQKHDAKRINKGAEKVSFKR</sequence>
<gene>
    <name evidence="1" type="ORF">TNCT_193701</name>
</gene>
<dbReference type="Proteomes" id="UP000887116">
    <property type="component" value="Unassembled WGS sequence"/>
</dbReference>
<protein>
    <submittedName>
        <fullName evidence="1">Uncharacterized protein</fullName>
    </submittedName>
</protein>
<evidence type="ECO:0000313" key="2">
    <source>
        <dbReference type="Proteomes" id="UP000887116"/>
    </source>
</evidence>
<dbReference type="EMBL" id="BMAO01032543">
    <property type="protein sequence ID" value="GFQ83061.1"/>
    <property type="molecule type" value="Genomic_DNA"/>
</dbReference>
<organism evidence="1 2">
    <name type="scientific">Trichonephila clavata</name>
    <name type="common">Joro spider</name>
    <name type="synonym">Nephila clavata</name>
    <dbReference type="NCBI Taxonomy" id="2740835"/>
    <lineage>
        <taxon>Eukaryota</taxon>
        <taxon>Metazoa</taxon>
        <taxon>Ecdysozoa</taxon>
        <taxon>Arthropoda</taxon>
        <taxon>Chelicerata</taxon>
        <taxon>Arachnida</taxon>
        <taxon>Araneae</taxon>
        <taxon>Araneomorphae</taxon>
        <taxon>Entelegynae</taxon>
        <taxon>Araneoidea</taxon>
        <taxon>Nephilidae</taxon>
        <taxon>Trichonephila</taxon>
    </lineage>
</organism>
<accession>A0A8X6KSW1</accession>
<evidence type="ECO:0000313" key="1">
    <source>
        <dbReference type="EMBL" id="GFQ83061.1"/>
    </source>
</evidence>
<dbReference type="AlphaFoldDB" id="A0A8X6KSW1"/>
<proteinExistence type="predicted"/>
<comment type="caution">
    <text evidence="1">The sequence shown here is derived from an EMBL/GenBank/DDBJ whole genome shotgun (WGS) entry which is preliminary data.</text>
</comment>
<reference evidence="1" key="1">
    <citation type="submission" date="2020-07" db="EMBL/GenBank/DDBJ databases">
        <title>Multicomponent nature underlies the extraordinary mechanical properties of spider dragline silk.</title>
        <authorList>
            <person name="Kono N."/>
            <person name="Nakamura H."/>
            <person name="Mori M."/>
            <person name="Yoshida Y."/>
            <person name="Ohtoshi R."/>
            <person name="Malay A.D."/>
            <person name="Moran D.A.P."/>
            <person name="Tomita M."/>
            <person name="Numata K."/>
            <person name="Arakawa K."/>
        </authorList>
    </citation>
    <scope>NUCLEOTIDE SEQUENCE</scope>
</reference>
<name>A0A8X6KSW1_TRICU</name>
<keyword evidence="2" id="KW-1185">Reference proteome</keyword>